<organism evidence="1 2">
    <name type="scientific">Acinetobacter gerneri</name>
    <dbReference type="NCBI Taxonomy" id="202952"/>
    <lineage>
        <taxon>Bacteria</taxon>
        <taxon>Pseudomonadati</taxon>
        <taxon>Pseudomonadota</taxon>
        <taxon>Gammaproteobacteria</taxon>
        <taxon>Moraxellales</taxon>
        <taxon>Moraxellaceae</taxon>
        <taxon>Acinetobacter</taxon>
    </lineage>
</organism>
<proteinExistence type="predicted"/>
<evidence type="ECO:0000313" key="2">
    <source>
        <dbReference type="Proteomes" id="UP001243195"/>
    </source>
</evidence>
<evidence type="ECO:0000313" key="1">
    <source>
        <dbReference type="EMBL" id="MDQ9071252.1"/>
    </source>
</evidence>
<protein>
    <recommendedName>
        <fullName evidence="3">DUF4268 domain-containing protein</fullName>
    </recommendedName>
</protein>
<dbReference type="AlphaFoldDB" id="A0AAW8JGS8"/>
<reference evidence="1" key="1">
    <citation type="submission" date="2023-08" db="EMBL/GenBank/DDBJ databases">
        <title>Emergence of clinically-relevant ST2 carbapenem-resistant Acinetobacter baumannii strains in hospital sewages in Zhejiang, East of China.</title>
        <authorList>
            <person name="Kaichao C."/>
            <person name="Zhang R."/>
        </authorList>
    </citation>
    <scope>NUCLEOTIDE SEQUENCE</scope>
    <source>
        <strain evidence="1">M-SY-60</strain>
    </source>
</reference>
<gene>
    <name evidence="1" type="ORF">RFH51_07275</name>
</gene>
<dbReference type="RefSeq" id="WP_004863988.1">
    <property type="nucleotide sequence ID" value="NZ_BBLI01000001.1"/>
</dbReference>
<name>A0AAW8JGS8_9GAMM</name>
<dbReference type="GeneID" id="84209782"/>
<dbReference type="Proteomes" id="UP001243195">
    <property type="component" value="Unassembled WGS sequence"/>
</dbReference>
<sequence>MIDELEKKYQQLTTPQKEIFRGYGLRQIKHFVEWTLPKVEPLLPTETEVIGVNAEGKVQAENAKTHQLYLWISDQQWQQTQKQTKHIDLKEDFIEIWKVLELEKQDLIDLSHIHRDFLAGTSN</sequence>
<comment type="caution">
    <text evidence="1">The sequence shown here is derived from an EMBL/GenBank/DDBJ whole genome shotgun (WGS) entry which is preliminary data.</text>
</comment>
<evidence type="ECO:0008006" key="3">
    <source>
        <dbReference type="Google" id="ProtNLM"/>
    </source>
</evidence>
<dbReference type="EMBL" id="JAVIDA010000007">
    <property type="protein sequence ID" value="MDQ9071252.1"/>
    <property type="molecule type" value="Genomic_DNA"/>
</dbReference>
<accession>A0AAW8JGS8</accession>